<dbReference type="InParanoid" id="A0A3N4KN61"/>
<protein>
    <submittedName>
        <fullName evidence="1">Uncharacterized protein</fullName>
    </submittedName>
</protein>
<dbReference type="EMBL" id="ML119148">
    <property type="protein sequence ID" value="RPB09791.1"/>
    <property type="molecule type" value="Genomic_DNA"/>
</dbReference>
<dbReference type="Proteomes" id="UP000277580">
    <property type="component" value="Unassembled WGS sequence"/>
</dbReference>
<accession>A0A3N4KN61</accession>
<dbReference type="AlphaFoldDB" id="A0A3N4KN61"/>
<proteinExistence type="predicted"/>
<organism evidence="1 2">
    <name type="scientific">Morchella conica CCBAS932</name>
    <dbReference type="NCBI Taxonomy" id="1392247"/>
    <lineage>
        <taxon>Eukaryota</taxon>
        <taxon>Fungi</taxon>
        <taxon>Dikarya</taxon>
        <taxon>Ascomycota</taxon>
        <taxon>Pezizomycotina</taxon>
        <taxon>Pezizomycetes</taxon>
        <taxon>Pezizales</taxon>
        <taxon>Morchellaceae</taxon>
        <taxon>Morchella</taxon>
    </lineage>
</organism>
<name>A0A3N4KN61_9PEZI</name>
<sequence>MEGFFLFPFYFQGRRVRFFDIDPSGLSLLLMLAVWSSYGIESPETHRDPSIEMNSGGVESREGAKGLVSQSIQWGQCDCCCT</sequence>
<evidence type="ECO:0000313" key="2">
    <source>
        <dbReference type="Proteomes" id="UP000277580"/>
    </source>
</evidence>
<keyword evidence="2" id="KW-1185">Reference proteome</keyword>
<reference evidence="1 2" key="1">
    <citation type="journal article" date="2018" name="Nat. Ecol. Evol.">
        <title>Pezizomycetes genomes reveal the molecular basis of ectomycorrhizal truffle lifestyle.</title>
        <authorList>
            <person name="Murat C."/>
            <person name="Payen T."/>
            <person name="Noel B."/>
            <person name="Kuo A."/>
            <person name="Morin E."/>
            <person name="Chen J."/>
            <person name="Kohler A."/>
            <person name="Krizsan K."/>
            <person name="Balestrini R."/>
            <person name="Da Silva C."/>
            <person name="Montanini B."/>
            <person name="Hainaut M."/>
            <person name="Levati E."/>
            <person name="Barry K.W."/>
            <person name="Belfiori B."/>
            <person name="Cichocki N."/>
            <person name="Clum A."/>
            <person name="Dockter R.B."/>
            <person name="Fauchery L."/>
            <person name="Guy J."/>
            <person name="Iotti M."/>
            <person name="Le Tacon F."/>
            <person name="Lindquist E.A."/>
            <person name="Lipzen A."/>
            <person name="Malagnac F."/>
            <person name="Mello A."/>
            <person name="Molinier V."/>
            <person name="Miyauchi S."/>
            <person name="Poulain J."/>
            <person name="Riccioni C."/>
            <person name="Rubini A."/>
            <person name="Sitrit Y."/>
            <person name="Splivallo R."/>
            <person name="Traeger S."/>
            <person name="Wang M."/>
            <person name="Zifcakova L."/>
            <person name="Wipf D."/>
            <person name="Zambonelli A."/>
            <person name="Paolocci F."/>
            <person name="Nowrousian M."/>
            <person name="Ottonello S."/>
            <person name="Baldrian P."/>
            <person name="Spatafora J.W."/>
            <person name="Henrissat B."/>
            <person name="Nagy L.G."/>
            <person name="Aury J.M."/>
            <person name="Wincker P."/>
            <person name="Grigoriev I.V."/>
            <person name="Bonfante P."/>
            <person name="Martin F.M."/>
        </authorList>
    </citation>
    <scope>NUCLEOTIDE SEQUENCE [LARGE SCALE GENOMIC DNA]</scope>
    <source>
        <strain evidence="1 2">CCBAS932</strain>
    </source>
</reference>
<evidence type="ECO:0000313" key="1">
    <source>
        <dbReference type="EMBL" id="RPB09791.1"/>
    </source>
</evidence>
<gene>
    <name evidence="1" type="ORF">P167DRAFT_285969</name>
</gene>